<organism evidence="1">
    <name type="scientific">marine sediment metagenome</name>
    <dbReference type="NCBI Taxonomy" id="412755"/>
    <lineage>
        <taxon>unclassified sequences</taxon>
        <taxon>metagenomes</taxon>
        <taxon>ecological metagenomes</taxon>
    </lineage>
</organism>
<reference evidence="1" key="1">
    <citation type="journal article" date="2015" name="Nature">
        <title>Complex archaea that bridge the gap between prokaryotes and eukaryotes.</title>
        <authorList>
            <person name="Spang A."/>
            <person name="Saw J.H."/>
            <person name="Jorgensen S.L."/>
            <person name="Zaremba-Niedzwiedzka K."/>
            <person name="Martijn J."/>
            <person name="Lind A.E."/>
            <person name="van Eijk R."/>
            <person name="Schleper C."/>
            <person name="Guy L."/>
            <person name="Ettema T.J."/>
        </authorList>
    </citation>
    <scope>NUCLEOTIDE SEQUENCE</scope>
</reference>
<comment type="caution">
    <text evidence="1">The sequence shown here is derived from an EMBL/GenBank/DDBJ whole genome shotgun (WGS) entry which is preliminary data.</text>
</comment>
<protein>
    <recommendedName>
        <fullName evidence="2">ArnR1-like winged helix-turn-helix domain-containing protein</fullName>
    </recommendedName>
</protein>
<dbReference type="EMBL" id="LAZR01007667">
    <property type="protein sequence ID" value="KKM83763.1"/>
    <property type="molecule type" value="Genomic_DNA"/>
</dbReference>
<evidence type="ECO:0000313" key="1">
    <source>
        <dbReference type="EMBL" id="KKM83763.1"/>
    </source>
</evidence>
<evidence type="ECO:0008006" key="2">
    <source>
        <dbReference type="Google" id="ProtNLM"/>
    </source>
</evidence>
<sequence length="56" mass="6517">MDKHFEIKFMLSLQRLEEAGLIEIKKCNSTIHLEKEGCECAIRPTDKGRATYQKYA</sequence>
<gene>
    <name evidence="1" type="ORF">LCGC14_1306080</name>
</gene>
<dbReference type="AlphaFoldDB" id="A0A0F9KPE6"/>
<proteinExistence type="predicted"/>
<accession>A0A0F9KPE6</accession>
<name>A0A0F9KPE6_9ZZZZ</name>